<dbReference type="Gene3D" id="3.30.310.40">
    <property type="match status" value="1"/>
</dbReference>
<dbReference type="GO" id="GO:0006289">
    <property type="term" value="P:nucleotide-excision repair"/>
    <property type="evidence" value="ECO:0007669"/>
    <property type="project" value="InterPro"/>
</dbReference>
<dbReference type="Gene3D" id="1.10.340.30">
    <property type="entry name" value="Hypothetical protein, domain 2"/>
    <property type="match status" value="1"/>
</dbReference>
<keyword evidence="6" id="KW-0234">DNA repair</keyword>
<dbReference type="Gene3D" id="1.10.1670.10">
    <property type="entry name" value="Helix-hairpin-Helix base-excision DNA repair enzymes (C-terminal)"/>
    <property type="match status" value="1"/>
</dbReference>
<keyword evidence="10" id="KW-0326">Glycosidase</keyword>
<proteinExistence type="inferred from homology"/>
<comment type="catalytic activity">
    <reaction evidence="11">
        <text>2'-deoxyribonucleotide-(2'-deoxyribose 5'-phosphate)-2'-deoxyribonucleotide-DNA = a 3'-end 2'-deoxyribonucleotide-(2,3-dehydro-2,3-deoxyribose 5'-phosphate)-DNA + a 5'-end 5'-phospho-2'-deoxyribonucleoside-DNA + H(+)</text>
        <dbReference type="Rhea" id="RHEA:66592"/>
        <dbReference type="Rhea" id="RHEA-COMP:13180"/>
        <dbReference type="Rhea" id="RHEA-COMP:16897"/>
        <dbReference type="Rhea" id="RHEA-COMP:17067"/>
        <dbReference type="ChEBI" id="CHEBI:15378"/>
        <dbReference type="ChEBI" id="CHEBI:136412"/>
        <dbReference type="ChEBI" id="CHEBI:157695"/>
        <dbReference type="ChEBI" id="CHEBI:167181"/>
        <dbReference type="EC" id="4.2.99.18"/>
    </reaction>
</comment>
<dbReference type="KEGG" id="ssck:SPSK_00804"/>
<dbReference type="GO" id="GO:0003684">
    <property type="term" value="F:damaged DNA binding"/>
    <property type="evidence" value="ECO:0007669"/>
    <property type="project" value="InterPro"/>
</dbReference>
<gene>
    <name evidence="14" type="ORF">SPSK_00804</name>
</gene>
<evidence type="ECO:0000256" key="3">
    <source>
        <dbReference type="ARBA" id="ARBA00012720"/>
    </source>
</evidence>
<comment type="similarity">
    <text evidence="2">Belongs to the type-1 OGG1 family.</text>
</comment>
<dbReference type="PANTHER" id="PTHR10242:SF2">
    <property type="entry name" value="N-GLYCOSYLASE_DNA LYASE"/>
    <property type="match status" value="1"/>
</dbReference>
<dbReference type="SUPFAM" id="SSF55945">
    <property type="entry name" value="TATA-box binding protein-like"/>
    <property type="match status" value="1"/>
</dbReference>
<dbReference type="RefSeq" id="XP_016584300.1">
    <property type="nucleotide sequence ID" value="XM_016727751.1"/>
</dbReference>
<dbReference type="GO" id="GO:0140078">
    <property type="term" value="F:class I DNA-(apurinic or apyrimidinic site) endonuclease activity"/>
    <property type="evidence" value="ECO:0007669"/>
    <property type="project" value="UniProtKB-EC"/>
</dbReference>
<keyword evidence="4" id="KW-0227">DNA damage</keyword>
<dbReference type="InterPro" id="IPR012904">
    <property type="entry name" value="OGG_N"/>
</dbReference>
<evidence type="ECO:0000256" key="10">
    <source>
        <dbReference type="ARBA" id="ARBA00023295"/>
    </source>
</evidence>
<dbReference type="InterPro" id="IPR023170">
    <property type="entry name" value="HhH_base_excis_C"/>
</dbReference>
<dbReference type="PANTHER" id="PTHR10242">
    <property type="entry name" value="8-OXOGUANINE DNA GLYCOSYLASE"/>
    <property type="match status" value="1"/>
</dbReference>
<evidence type="ECO:0000256" key="6">
    <source>
        <dbReference type="ARBA" id="ARBA00023204"/>
    </source>
</evidence>
<evidence type="ECO:0000256" key="8">
    <source>
        <dbReference type="ARBA" id="ARBA00023242"/>
    </source>
</evidence>
<dbReference type="GeneID" id="27663028"/>
<sequence length="428" mass="47552">MGRLAAQWQKLPVTLTELCIDTTLRCGQSFRWRKFGDEWRCTLHGRILSLRQDAESLYYKAAFPSEAAVAASSGVLRPAEGKDVHDDGDDTKALVRRYFHLQLDLRALYDQWSRDDANFRKKAPQFSGIRILNQDAWEALVCFICSSNNNIARISQMAHKLCVHYGPKLGQVDGEDYHDFPSPAALAQPSVEAHLRQLGFGYRAKYIVQTAAMMCETGPGWLRQLRNPACPPPWTTGAAAATAATATDGSADACVPTYKTAHEQLLTLSGVGPKVADCVCLMGLGWGEAVPVDTHVWQIAVRDYKFKKLASKTFSRAIHDAVGDHFRTLWGPYAGWAQSVLFTANLKSFSEQLKNGGDLENEDTAASESGKTSKKEILEDMEEKDSVARSSRVTTAKRKRTTVVKVEEETKVAVVQDVQTRPKRRRRG</sequence>
<dbReference type="SMART" id="SM00478">
    <property type="entry name" value="ENDO3c"/>
    <property type="match status" value="1"/>
</dbReference>
<evidence type="ECO:0000313" key="14">
    <source>
        <dbReference type="EMBL" id="KJR81624.1"/>
    </source>
</evidence>
<keyword evidence="5" id="KW-0378">Hydrolase</keyword>
<name>A0A0F2LXR1_SPOSC</name>
<feature type="region of interest" description="Disordered" evidence="12">
    <location>
        <begin position="354"/>
        <end position="400"/>
    </location>
</feature>
<dbReference type="InterPro" id="IPR003265">
    <property type="entry name" value="HhH-GPD_domain"/>
</dbReference>
<dbReference type="AlphaFoldDB" id="A0A0F2LXR1"/>
<feature type="domain" description="HhH-GPD" evidence="13">
    <location>
        <begin position="145"/>
        <end position="339"/>
    </location>
</feature>
<dbReference type="EC" id="4.2.99.18" evidence="3"/>
<comment type="caution">
    <text evidence="14">The sequence shown here is derived from an EMBL/GenBank/DDBJ whole genome shotgun (WGS) entry which is preliminary data.</text>
</comment>
<evidence type="ECO:0000256" key="4">
    <source>
        <dbReference type="ARBA" id="ARBA00022763"/>
    </source>
</evidence>
<keyword evidence="7 14" id="KW-0456">Lyase</keyword>
<accession>A0A0F2LXR1</accession>
<dbReference type="GO" id="GO:0005634">
    <property type="term" value="C:nucleus"/>
    <property type="evidence" value="ECO:0007669"/>
    <property type="project" value="UniProtKB-SubCell"/>
</dbReference>
<evidence type="ECO:0000256" key="7">
    <source>
        <dbReference type="ARBA" id="ARBA00023239"/>
    </source>
</evidence>
<evidence type="ECO:0000256" key="9">
    <source>
        <dbReference type="ARBA" id="ARBA00023268"/>
    </source>
</evidence>
<evidence type="ECO:0000259" key="13">
    <source>
        <dbReference type="SMART" id="SM00478"/>
    </source>
</evidence>
<dbReference type="OrthoDB" id="238681at2759"/>
<evidence type="ECO:0000256" key="5">
    <source>
        <dbReference type="ARBA" id="ARBA00022801"/>
    </source>
</evidence>
<evidence type="ECO:0000313" key="15">
    <source>
        <dbReference type="Proteomes" id="UP000033710"/>
    </source>
</evidence>
<dbReference type="GO" id="GO:0006285">
    <property type="term" value="P:base-excision repair, AP site formation"/>
    <property type="evidence" value="ECO:0007669"/>
    <property type="project" value="UniProtKB-ARBA"/>
</dbReference>
<dbReference type="Pfam" id="PF07934">
    <property type="entry name" value="OGG_N"/>
    <property type="match status" value="1"/>
</dbReference>
<evidence type="ECO:0000256" key="12">
    <source>
        <dbReference type="SAM" id="MobiDB-lite"/>
    </source>
</evidence>
<reference evidence="14 15" key="1">
    <citation type="journal article" date="2014" name="BMC Genomics">
        <title>Comparative genomics of the major fungal agents of human and animal Sporotrichosis: Sporothrix schenckii and Sporothrix brasiliensis.</title>
        <authorList>
            <person name="Teixeira M.M."/>
            <person name="de Almeida L.G."/>
            <person name="Kubitschek-Barreira P."/>
            <person name="Alves F.L."/>
            <person name="Kioshima E.S."/>
            <person name="Abadio A.K."/>
            <person name="Fernandes L."/>
            <person name="Derengowski L.S."/>
            <person name="Ferreira K.S."/>
            <person name="Souza R.C."/>
            <person name="Ruiz J.C."/>
            <person name="de Andrade N.C."/>
            <person name="Paes H.C."/>
            <person name="Nicola A.M."/>
            <person name="Albuquerque P."/>
            <person name="Gerber A.L."/>
            <person name="Martins V.P."/>
            <person name="Peconick L.D."/>
            <person name="Neto A.V."/>
            <person name="Chaucanez C.B."/>
            <person name="Silva P.A."/>
            <person name="Cunha O.L."/>
            <person name="de Oliveira F.F."/>
            <person name="dos Santos T.C."/>
            <person name="Barros A.L."/>
            <person name="Soares M.A."/>
            <person name="de Oliveira L.M."/>
            <person name="Marini M.M."/>
            <person name="Villalobos-Duno H."/>
            <person name="Cunha M.M."/>
            <person name="de Hoog S."/>
            <person name="da Silveira J.F."/>
            <person name="Henrissat B."/>
            <person name="Nino-Vega G.A."/>
            <person name="Cisalpino P.S."/>
            <person name="Mora-Montes H.M."/>
            <person name="Almeida S.R."/>
            <person name="Stajich J.E."/>
            <person name="Lopes-Bezerra L.M."/>
            <person name="Vasconcelos A.T."/>
            <person name="Felipe M.S."/>
        </authorList>
    </citation>
    <scope>NUCLEOTIDE SEQUENCE [LARGE SCALE GENOMIC DNA]</scope>
    <source>
        <strain evidence="14 15">1099-18</strain>
    </source>
</reference>
<keyword evidence="9" id="KW-0511">Multifunctional enzyme</keyword>
<dbReference type="GO" id="GO:0034039">
    <property type="term" value="F:8-oxo-7,8-dihydroguanine DNA N-glycosylase activity"/>
    <property type="evidence" value="ECO:0007669"/>
    <property type="project" value="TreeGrafter"/>
</dbReference>
<reference evidence="14 15" key="2">
    <citation type="journal article" date="2015" name="Eukaryot. Cell">
        <title>Asexual propagation of a virulent clone complex in a human and feline outbreak of sporotrichosis.</title>
        <authorList>
            <person name="Teixeira Mde M."/>
            <person name="Rodrigues A.M."/>
            <person name="Tsui C.K."/>
            <person name="de Almeida L.G."/>
            <person name="Van Diepeningen A.D."/>
            <person name="van den Ende B.G."/>
            <person name="Fernandes G.F."/>
            <person name="Kano R."/>
            <person name="Hamelin R.C."/>
            <person name="Lopes-Bezerra L.M."/>
            <person name="Vasconcelos A.T."/>
            <person name="de Hoog S."/>
            <person name="de Camargo Z.P."/>
            <person name="Felipe M.S."/>
        </authorList>
    </citation>
    <scope>NUCLEOTIDE SEQUENCE [LARGE SCALE GENOMIC DNA]</scope>
    <source>
        <strain evidence="14 15">1099-18</strain>
    </source>
</reference>
<evidence type="ECO:0000256" key="2">
    <source>
        <dbReference type="ARBA" id="ARBA00010679"/>
    </source>
</evidence>
<dbReference type="Pfam" id="PF00730">
    <property type="entry name" value="HhH-GPD"/>
    <property type="match status" value="1"/>
</dbReference>
<dbReference type="EMBL" id="AXCR01000011">
    <property type="protein sequence ID" value="KJR81624.1"/>
    <property type="molecule type" value="Genomic_DNA"/>
</dbReference>
<keyword evidence="8" id="KW-0539">Nucleus</keyword>
<dbReference type="FunFam" id="1.10.1670.10:FF:000005">
    <property type="entry name" value="N-glycosylase/DNA lyase OGG1"/>
    <property type="match status" value="1"/>
</dbReference>
<evidence type="ECO:0000256" key="11">
    <source>
        <dbReference type="ARBA" id="ARBA00044632"/>
    </source>
</evidence>
<dbReference type="CDD" id="cd00056">
    <property type="entry name" value="ENDO3c"/>
    <property type="match status" value="1"/>
</dbReference>
<dbReference type="InterPro" id="IPR011257">
    <property type="entry name" value="DNA_glycosylase"/>
</dbReference>
<comment type="subcellular location">
    <subcellularLocation>
        <location evidence="1">Nucleus</location>
    </subcellularLocation>
</comment>
<dbReference type="VEuPathDB" id="FungiDB:SPSK_00804"/>
<dbReference type="Proteomes" id="UP000033710">
    <property type="component" value="Unassembled WGS sequence"/>
</dbReference>
<organism evidence="14 15">
    <name type="scientific">Sporothrix schenckii 1099-18</name>
    <dbReference type="NCBI Taxonomy" id="1397361"/>
    <lineage>
        <taxon>Eukaryota</taxon>
        <taxon>Fungi</taxon>
        <taxon>Dikarya</taxon>
        <taxon>Ascomycota</taxon>
        <taxon>Pezizomycotina</taxon>
        <taxon>Sordariomycetes</taxon>
        <taxon>Sordariomycetidae</taxon>
        <taxon>Ophiostomatales</taxon>
        <taxon>Ophiostomataceae</taxon>
        <taxon>Sporothrix</taxon>
    </lineage>
</organism>
<dbReference type="InterPro" id="IPR052054">
    <property type="entry name" value="Oxidative_DNA_repair_enzyme"/>
</dbReference>
<dbReference type="SUPFAM" id="SSF48150">
    <property type="entry name" value="DNA-glycosylase"/>
    <property type="match status" value="1"/>
</dbReference>
<evidence type="ECO:0000256" key="1">
    <source>
        <dbReference type="ARBA" id="ARBA00004123"/>
    </source>
</evidence>
<protein>
    <recommendedName>
        <fullName evidence="3">DNA-(apurinic or apyrimidinic site) lyase</fullName>
        <ecNumber evidence="3">4.2.99.18</ecNumber>
    </recommendedName>
</protein>